<sequence>MFSKRNRHERSGSSGNAVAVAGPAAPAPRPANIQVSPAIPAPLVSPLQMTFDFELEPPGGSIADSFRPSEDSIARPRTSDGMGASSTGKSSIGLLPPSLPPIPRVASRDLSLRSAVSQDFKSTSSSSEGMRQRARDQSDNVSTLSSSSRKSGIQLPSLRNMEHPVNLMPTSGLLSGRTNEGRKLSDVAEPNSGSVPSLMQASIFPARTDTAKLQSPVQAQVTSGPVMSREFIDSRDKPYNHRPPSTLSTAPPQLIQQPPLPRPGQMPSSNSMPLLTNNLASFSSQRQAPPPISTLQTPQSFGGFYTQSLPSPQMPNSPGGNSLRAPKISGARLSPNSSMENLNTLQRTSTSGTAISRTTTNYSESTAARPTPSLHSSVTRPAISPSMSSPSPLSAGTIGTPYQENSPLNPLPQYVATRPKTAGATAKLKGVDVPTYHTSSTKPPNTDRAASKSDKRKTRLLNPMTLLSRRKSSQTPEEIVVDRANAVQAYARQRSVAAVGVNKMPADFDPRIKSNRVHDFSAPKPPRRNFSHGDAYLDSDDQPRMGSHATPVPQFLYEPVQDNDSMMRHNHHISDGANVRRSTHSPVFREHLDDDTYVSQRNSSLNAERLENKDFLQRVSHHSSNSAYSVESAVLPPFARRSQVLDQMQGNLVQDDDSKRSSDPSSGSGSGRGAGERDSNLSTISQVSPVTQRSSTVQQVVYTRDSPSYSLSPVSPAFSTDNKFRPLSGFEGIGPHMPVSPESRGRTVSEATARPLSTPLPGPATGDEKESAAAKTERERSPYRNSAEAPEWVSPSSPGRRDTLSIPIPLPGRTSDMTTPEMTPEIGTANSISFAPVAASQLTATRSNASSAKVVEKRASAVGHSSKRNSTGGPKHRVSNASRFSFQFGESAGEEQALEEKGRLVGRASRASGQRYVNEDEEEDDFDEDAIDDMDELEMEQGLGEEGDEVDELEEDRSHEQATAQPVRSPEPPHASLAQVKHTRQQLQTPDSDEESMYEEEENEIVDERKLRHLTWAEHPAMRGYSALSMHSHDESLATDEGMALLRLQQQLAQSPHAPEKVHKRLASGGSALTIDTSALTPNLNSNANGEFVQDSFSDRNSVPGGVAGARPRSGFYMQPAAAGYSPSTSAATSPQEQRQQEGRPVLPHRQSGNSERNRVASGMSFGGPTAGSPRQITEDKQARITSASTLGGRSSGARSNSSGLGLSMLSDFNFSEGPDVSLGDTRPTSLGTADDNRPQSTMMTAAANRRTKDSETMPANAGWADLQNRFTPSHDRNSSGAYLSSPESNARSSTAAPYRGAIGQNIRQKNAMSNQNLQYAQSDSDEDDGQAEDDMYFDDGGFEQDIKTLQGSGARRPGSAKIDENQFDDDGYLDGYGRLGTQMPQNQRQRPMSGVPFAPASTAGDGPYPSFAKGGNANKALARESMMLLEDLALVNPVDPKLIPQRNPSEDAKRLGLSSRVPPLPAQPGSKEALMRMQDKLQTYHASLAEAANKAAEEGRFYRQASVSTAHSLAVGGDRGLGDDQKSLDERSHYSRDEQGAGSEGLGVPGAGEVVSRTTSQVTTGSKMGQSTTYSPPKLSFDFGFGEHLTNDNKLDDSLDDNNLDDSFGSADDDIIAAANAEALASDTEGFYGQEFGFYAKANPNNGNGPFREALNGGFFGTDGDDGLARNKSLQEPNLTPITERTEMSARNSFIHLGQGGMFGPSSAGLASPALMGRFPVLPLAEGEVTDFEQLRKLKGNAFGGSNGSLRNDLGPIGAAGKPGLPPLSAIGGWNHAAQSPVVSARSPTAAAGQGQGYFSGMGGTPMSFGWSTDSNGSSSGPSSAHPGVLAANANAHAANNGGWGSSQAYGFQDSPMSANATSSLHPAFGHGVGDDDVTPRKSTTQTKLTPEPLTPTTVRKVSGAALSKGHGRKGSDSVTYVREPDPAGNGQPRWVLERRRTSEMGKLELVGREVVQGGWI</sequence>
<accession>A0AAE0WQB0</accession>
<evidence type="ECO:0000256" key="1">
    <source>
        <dbReference type="SAM" id="MobiDB-lite"/>
    </source>
</evidence>
<name>A0AAE0WQB0_9PEZI</name>
<feature type="region of interest" description="Disordered" evidence="1">
    <location>
        <begin position="1810"/>
        <end position="1830"/>
    </location>
</feature>
<feature type="compositionally biased region" description="Polar residues" evidence="1">
    <location>
        <begin position="214"/>
        <end position="225"/>
    </location>
</feature>
<organism evidence="2 3">
    <name type="scientific">Recurvomyces mirabilis</name>
    <dbReference type="NCBI Taxonomy" id="574656"/>
    <lineage>
        <taxon>Eukaryota</taxon>
        <taxon>Fungi</taxon>
        <taxon>Dikarya</taxon>
        <taxon>Ascomycota</taxon>
        <taxon>Pezizomycotina</taxon>
        <taxon>Dothideomycetes</taxon>
        <taxon>Dothideomycetidae</taxon>
        <taxon>Mycosphaerellales</taxon>
        <taxon>Teratosphaeriaceae</taxon>
        <taxon>Recurvomyces</taxon>
    </lineage>
</organism>
<protein>
    <submittedName>
        <fullName evidence="2">Uncharacterized protein</fullName>
    </submittedName>
</protein>
<feature type="compositionally biased region" description="Low complexity" evidence="1">
    <location>
        <begin position="1885"/>
        <end position="1899"/>
    </location>
</feature>
<feature type="compositionally biased region" description="Basic and acidic residues" evidence="1">
    <location>
        <begin position="230"/>
        <end position="239"/>
    </location>
</feature>
<feature type="compositionally biased region" description="Basic and acidic residues" evidence="1">
    <location>
        <begin position="1521"/>
        <end position="1540"/>
    </location>
</feature>
<proteinExistence type="predicted"/>
<feature type="compositionally biased region" description="Low complexity" evidence="1">
    <location>
        <begin position="1810"/>
        <end position="1825"/>
    </location>
</feature>
<feature type="compositionally biased region" description="Basic and acidic residues" evidence="1">
    <location>
        <begin position="766"/>
        <end position="782"/>
    </location>
</feature>
<feature type="region of interest" description="Disordered" evidence="1">
    <location>
        <begin position="1444"/>
        <end position="1470"/>
    </location>
</feature>
<feature type="region of interest" description="Disordered" evidence="1">
    <location>
        <begin position="52"/>
        <end position="196"/>
    </location>
</feature>
<feature type="region of interest" description="Disordered" evidence="1">
    <location>
        <begin position="1219"/>
        <end position="1297"/>
    </location>
</feature>
<reference evidence="2" key="1">
    <citation type="submission" date="2023-07" db="EMBL/GenBank/DDBJ databases">
        <title>Black Yeasts Isolated from many extreme environments.</title>
        <authorList>
            <person name="Coleine C."/>
            <person name="Stajich J.E."/>
            <person name="Selbmann L."/>
        </authorList>
    </citation>
    <scope>NUCLEOTIDE SEQUENCE</scope>
    <source>
        <strain evidence="2">CCFEE 5485</strain>
    </source>
</reference>
<feature type="compositionally biased region" description="Low complexity" evidence="1">
    <location>
        <begin position="12"/>
        <end position="24"/>
    </location>
</feature>
<feature type="compositionally biased region" description="Polar residues" evidence="1">
    <location>
        <begin position="1080"/>
        <end position="1101"/>
    </location>
</feature>
<feature type="compositionally biased region" description="Low complexity" evidence="1">
    <location>
        <begin position="384"/>
        <end position="394"/>
    </location>
</feature>
<evidence type="ECO:0000313" key="3">
    <source>
        <dbReference type="Proteomes" id="UP001274830"/>
    </source>
</evidence>
<feature type="compositionally biased region" description="Basic and acidic residues" evidence="1">
    <location>
        <begin position="67"/>
        <end position="78"/>
    </location>
</feature>
<comment type="caution">
    <text evidence="2">The sequence shown here is derived from an EMBL/GenBank/DDBJ whole genome shotgun (WGS) entry which is preliminary data.</text>
</comment>
<feature type="region of interest" description="Disordered" evidence="1">
    <location>
        <begin position="652"/>
        <end position="698"/>
    </location>
</feature>
<evidence type="ECO:0000313" key="2">
    <source>
        <dbReference type="EMBL" id="KAK3676037.1"/>
    </source>
</evidence>
<feature type="compositionally biased region" description="Polar residues" evidence="1">
    <location>
        <begin position="1557"/>
        <end position="1576"/>
    </location>
</feature>
<dbReference type="Proteomes" id="UP001274830">
    <property type="component" value="Unassembled WGS sequence"/>
</dbReference>
<feature type="compositionally biased region" description="Polar residues" evidence="1">
    <location>
        <begin position="168"/>
        <end position="178"/>
    </location>
</feature>
<feature type="region of interest" description="Disordered" evidence="1">
    <location>
        <begin position="729"/>
        <end position="827"/>
    </location>
</feature>
<feature type="region of interest" description="Disordered" evidence="1">
    <location>
        <begin position="1080"/>
        <end position="1180"/>
    </location>
</feature>
<feature type="compositionally biased region" description="Polar residues" evidence="1">
    <location>
        <begin position="334"/>
        <end position="379"/>
    </location>
</feature>
<feature type="region of interest" description="Disordered" evidence="1">
    <location>
        <begin position="1515"/>
        <end position="1577"/>
    </location>
</feature>
<keyword evidence="3" id="KW-1185">Reference proteome</keyword>
<feature type="compositionally biased region" description="Polar residues" evidence="1">
    <location>
        <begin position="114"/>
        <end position="129"/>
    </location>
</feature>
<feature type="region of interest" description="Disordered" evidence="1">
    <location>
        <begin position="845"/>
        <end position="1005"/>
    </location>
</feature>
<feature type="compositionally biased region" description="Polar residues" evidence="1">
    <location>
        <begin position="139"/>
        <end position="151"/>
    </location>
</feature>
<feature type="region of interest" description="Disordered" evidence="1">
    <location>
        <begin position="1"/>
        <end position="33"/>
    </location>
</feature>
<feature type="compositionally biased region" description="Polar residues" evidence="1">
    <location>
        <begin position="1279"/>
        <end position="1296"/>
    </location>
</feature>
<feature type="region of interest" description="Disordered" evidence="1">
    <location>
        <begin position="214"/>
        <end position="460"/>
    </location>
</feature>
<feature type="compositionally biased region" description="Low complexity" evidence="1">
    <location>
        <begin position="685"/>
        <end position="698"/>
    </location>
</feature>
<feature type="compositionally biased region" description="Polar residues" evidence="1">
    <location>
        <begin position="1126"/>
        <end position="1138"/>
    </location>
</feature>
<feature type="compositionally biased region" description="Acidic residues" evidence="1">
    <location>
        <begin position="919"/>
        <end position="955"/>
    </location>
</feature>
<feature type="region of interest" description="Disordered" evidence="1">
    <location>
        <begin position="1318"/>
        <end position="1402"/>
    </location>
</feature>
<feature type="region of interest" description="Disordered" evidence="1">
    <location>
        <begin position="1862"/>
        <end position="1934"/>
    </location>
</feature>
<feature type="compositionally biased region" description="Polar residues" evidence="1">
    <location>
        <begin position="266"/>
        <end position="320"/>
    </location>
</feature>
<dbReference type="EMBL" id="JAUTXT010000012">
    <property type="protein sequence ID" value="KAK3676037.1"/>
    <property type="molecule type" value="Genomic_DNA"/>
</dbReference>
<feature type="compositionally biased region" description="Acidic residues" evidence="1">
    <location>
        <begin position="1324"/>
        <end position="1343"/>
    </location>
</feature>
<gene>
    <name evidence="2" type="ORF">LTR78_004229</name>
</gene>
<feature type="compositionally biased region" description="Acidic residues" evidence="1">
    <location>
        <begin position="991"/>
        <end position="1005"/>
    </location>
</feature>